<sequence length="211" mass="23202">MKKLILPVLMLAIAMSASQVNAQQKKNFISGGISYNSSKNHQEGVFSDQKNTMFSVAPSYGRYLNEKFSIGVTVAYNYVKTGRSINQNPAKSSGASFGPFVRFEQPLWNSKVSVYSEAGITAGFGKTTTTYENPNYSITYKNNSFGVYYTPGLMFNFRPRVAVLASLGSLFSIQHTVSKPEDEKSKITATTAGITSGFGLNSIQFGFMFRF</sequence>
<evidence type="ECO:0000259" key="3">
    <source>
        <dbReference type="Pfam" id="PF13505"/>
    </source>
</evidence>
<comment type="caution">
    <text evidence="4">The sequence shown here is derived from an EMBL/GenBank/DDBJ whole genome shotgun (WGS) entry which is preliminary data.</text>
</comment>
<dbReference type="AlphaFoldDB" id="A0A2P8H8D9"/>
<name>A0A2P8H8D9_CHINA</name>
<dbReference type="InterPro" id="IPR027385">
    <property type="entry name" value="Beta-barrel_OMP"/>
</dbReference>
<dbReference type="EMBL" id="PYAW01000012">
    <property type="protein sequence ID" value="PSL42488.1"/>
    <property type="molecule type" value="Genomic_DNA"/>
</dbReference>
<organism evidence="4 5">
    <name type="scientific">Chitinophaga niastensis</name>
    <dbReference type="NCBI Taxonomy" id="536980"/>
    <lineage>
        <taxon>Bacteria</taxon>
        <taxon>Pseudomonadati</taxon>
        <taxon>Bacteroidota</taxon>
        <taxon>Chitinophagia</taxon>
        <taxon>Chitinophagales</taxon>
        <taxon>Chitinophagaceae</taxon>
        <taxon>Chitinophaga</taxon>
    </lineage>
</organism>
<keyword evidence="1 2" id="KW-0732">Signal</keyword>
<dbReference type="SUPFAM" id="SSF56925">
    <property type="entry name" value="OMPA-like"/>
    <property type="match status" value="1"/>
</dbReference>
<dbReference type="RefSeq" id="WP_106531461.1">
    <property type="nucleotide sequence ID" value="NZ_PYAW01000012.1"/>
</dbReference>
<dbReference type="InterPro" id="IPR011250">
    <property type="entry name" value="OMP/PagP_B-barrel"/>
</dbReference>
<evidence type="ECO:0000313" key="5">
    <source>
        <dbReference type="Proteomes" id="UP000240971"/>
    </source>
</evidence>
<evidence type="ECO:0000256" key="2">
    <source>
        <dbReference type="SAM" id="SignalP"/>
    </source>
</evidence>
<dbReference type="Pfam" id="PF13505">
    <property type="entry name" value="OMP_b-brl"/>
    <property type="match status" value="1"/>
</dbReference>
<dbReference type="Proteomes" id="UP000240971">
    <property type="component" value="Unassembled WGS sequence"/>
</dbReference>
<dbReference type="OrthoDB" id="952167at2"/>
<gene>
    <name evidence="4" type="ORF">CLV51_11216</name>
</gene>
<keyword evidence="5" id="KW-1185">Reference proteome</keyword>
<evidence type="ECO:0000256" key="1">
    <source>
        <dbReference type="ARBA" id="ARBA00022729"/>
    </source>
</evidence>
<reference evidence="4 5" key="1">
    <citation type="submission" date="2018-03" db="EMBL/GenBank/DDBJ databases">
        <title>Genomic Encyclopedia of Archaeal and Bacterial Type Strains, Phase II (KMG-II): from individual species to whole genera.</title>
        <authorList>
            <person name="Goeker M."/>
        </authorList>
    </citation>
    <scope>NUCLEOTIDE SEQUENCE [LARGE SCALE GENOMIC DNA]</scope>
    <source>
        <strain evidence="4 5">DSM 24859</strain>
    </source>
</reference>
<protein>
    <submittedName>
        <fullName evidence="4">Outer membrane protein with beta-barrel domain</fullName>
    </submittedName>
</protein>
<accession>A0A2P8H8D9</accession>
<feature type="signal peptide" evidence="2">
    <location>
        <begin position="1"/>
        <end position="22"/>
    </location>
</feature>
<feature type="chain" id="PRO_5015140799" evidence="2">
    <location>
        <begin position="23"/>
        <end position="211"/>
    </location>
</feature>
<dbReference type="Gene3D" id="2.40.160.60">
    <property type="entry name" value="Outer membrane protein transport protein (OMPP1/FadL/TodX)"/>
    <property type="match status" value="1"/>
</dbReference>
<evidence type="ECO:0000313" key="4">
    <source>
        <dbReference type="EMBL" id="PSL42488.1"/>
    </source>
</evidence>
<feature type="domain" description="Outer membrane protein beta-barrel" evidence="3">
    <location>
        <begin position="9"/>
        <end position="211"/>
    </location>
</feature>
<proteinExistence type="predicted"/>